<dbReference type="EMBL" id="CP121261">
    <property type="protein sequence ID" value="WFP05983.1"/>
    <property type="molecule type" value="Genomic_DNA"/>
</dbReference>
<dbReference type="InterPro" id="IPR015813">
    <property type="entry name" value="Pyrv/PenolPyrv_kinase-like_dom"/>
</dbReference>
<dbReference type="InterPro" id="IPR039556">
    <property type="entry name" value="ICL/PEPM"/>
</dbReference>
<keyword evidence="2" id="KW-1185">Reference proteome</keyword>
<name>A0ABY8GMB7_9BURK</name>
<dbReference type="Pfam" id="PF13714">
    <property type="entry name" value="PEP_mutase"/>
    <property type="match status" value="1"/>
</dbReference>
<dbReference type="SUPFAM" id="SSF51621">
    <property type="entry name" value="Phosphoenolpyruvate/pyruvate domain"/>
    <property type="match status" value="1"/>
</dbReference>
<dbReference type="Gene3D" id="3.20.20.60">
    <property type="entry name" value="Phosphoenolpyruvate-binding domains"/>
    <property type="match status" value="1"/>
</dbReference>
<gene>
    <name evidence="1" type="ORF">P8T11_16775</name>
</gene>
<evidence type="ECO:0000313" key="2">
    <source>
        <dbReference type="Proteomes" id="UP001214170"/>
    </source>
</evidence>
<protein>
    <submittedName>
        <fullName evidence="1">Oxaloacetate decarboxylase</fullName>
    </submittedName>
</protein>
<dbReference type="Proteomes" id="UP001214170">
    <property type="component" value="Chromosome"/>
</dbReference>
<reference evidence="1 2" key="1">
    <citation type="submission" date="2023-03" db="EMBL/GenBank/DDBJ databases">
        <title>Achromobacter spanius LIG8.</title>
        <authorList>
            <person name="Shrestha S."/>
        </authorList>
    </citation>
    <scope>NUCLEOTIDE SEQUENCE [LARGE SCALE GENOMIC DNA]</scope>
    <source>
        <strain evidence="1 2">LIG8</strain>
    </source>
</reference>
<dbReference type="RefSeq" id="WP_268080909.1">
    <property type="nucleotide sequence ID" value="NZ_CP106885.1"/>
</dbReference>
<sequence>MNSSLTPGALLRQHLADGIVVAPGAYDGMSARLVAMAGFNAVYASGGAIARAAGYPDIGLLSFTEVMDRVEKIVDASGLPVVADADTGFGGSANVERTVRIMERAGVAAFHIEDQSFPKRCGHLDDKSLVDVEEMCRKVHIARQTLSDPDTLVIARTDAIAVEGFDAALARAERYLKAGADMIFVEAPETLAQIRAIADRLPGLKLINMFYGGKTPLVPLPDLAAMGYRLAIIPSDLQRAAIHAMQATLAAIKQTGDSSALADQLTSFKEREAIVQTQRYLALDTQ</sequence>
<dbReference type="InterPro" id="IPR040442">
    <property type="entry name" value="Pyrv_kinase-like_dom_sf"/>
</dbReference>
<dbReference type="PANTHER" id="PTHR42905:SF5">
    <property type="entry name" value="CARBOXYVINYL-CARBOXYPHOSPHONATE PHOSPHORYLMUTASE, CHLOROPLASTIC"/>
    <property type="match status" value="1"/>
</dbReference>
<dbReference type="CDD" id="cd00377">
    <property type="entry name" value="ICL_PEPM"/>
    <property type="match status" value="1"/>
</dbReference>
<dbReference type="PROSITE" id="PS00161">
    <property type="entry name" value="ISOCITRATE_LYASE"/>
    <property type="match status" value="1"/>
</dbReference>
<evidence type="ECO:0000313" key="1">
    <source>
        <dbReference type="EMBL" id="WFP05983.1"/>
    </source>
</evidence>
<proteinExistence type="predicted"/>
<organism evidence="1 2">
    <name type="scientific">Achromobacter spanius</name>
    <dbReference type="NCBI Taxonomy" id="217203"/>
    <lineage>
        <taxon>Bacteria</taxon>
        <taxon>Pseudomonadati</taxon>
        <taxon>Pseudomonadota</taxon>
        <taxon>Betaproteobacteria</taxon>
        <taxon>Burkholderiales</taxon>
        <taxon>Alcaligenaceae</taxon>
        <taxon>Achromobacter</taxon>
    </lineage>
</organism>
<dbReference type="InterPro" id="IPR018523">
    <property type="entry name" value="Isocitrate_lyase_ph_CS"/>
</dbReference>
<accession>A0ABY8GMB7</accession>
<dbReference type="PANTHER" id="PTHR42905">
    <property type="entry name" value="PHOSPHOENOLPYRUVATE CARBOXYLASE"/>
    <property type="match status" value="1"/>
</dbReference>